<organism evidence="1 2">
    <name type="scientific">Marchantia polymorpha</name>
    <name type="common">Common liverwort</name>
    <name type="synonym">Marchantia aquatica</name>
    <dbReference type="NCBI Taxonomy" id="3197"/>
    <lineage>
        <taxon>Eukaryota</taxon>
        <taxon>Viridiplantae</taxon>
        <taxon>Streptophyta</taxon>
        <taxon>Embryophyta</taxon>
        <taxon>Marchantiophyta</taxon>
        <taxon>Marchantiopsida</taxon>
        <taxon>Marchantiidae</taxon>
        <taxon>Marchantiales</taxon>
        <taxon>Marchantiaceae</taxon>
        <taxon>Marchantia</taxon>
    </lineage>
</organism>
<dbReference type="Proteomes" id="UP000244005">
    <property type="component" value="Unassembled WGS sequence"/>
</dbReference>
<dbReference type="EMBL" id="KZ772769">
    <property type="protein sequence ID" value="PTQ32562.1"/>
    <property type="molecule type" value="Genomic_DNA"/>
</dbReference>
<name>A0A2R6WFD6_MARPO</name>
<keyword evidence="2" id="KW-1185">Reference proteome</keyword>
<accession>A0A2R6WFD6</accession>
<gene>
    <name evidence="1" type="ORF">MARPO_0097s0044</name>
</gene>
<reference evidence="2" key="1">
    <citation type="journal article" date="2017" name="Cell">
        <title>Insights into land plant evolution garnered from the Marchantia polymorpha genome.</title>
        <authorList>
            <person name="Bowman J.L."/>
            <person name="Kohchi T."/>
            <person name="Yamato K.T."/>
            <person name="Jenkins J."/>
            <person name="Shu S."/>
            <person name="Ishizaki K."/>
            <person name="Yamaoka S."/>
            <person name="Nishihama R."/>
            <person name="Nakamura Y."/>
            <person name="Berger F."/>
            <person name="Adam C."/>
            <person name="Aki S.S."/>
            <person name="Althoff F."/>
            <person name="Araki T."/>
            <person name="Arteaga-Vazquez M.A."/>
            <person name="Balasubrmanian S."/>
            <person name="Barry K."/>
            <person name="Bauer D."/>
            <person name="Boehm C.R."/>
            <person name="Briginshaw L."/>
            <person name="Caballero-Perez J."/>
            <person name="Catarino B."/>
            <person name="Chen F."/>
            <person name="Chiyoda S."/>
            <person name="Chovatia M."/>
            <person name="Davies K.M."/>
            <person name="Delmans M."/>
            <person name="Demura T."/>
            <person name="Dierschke T."/>
            <person name="Dolan L."/>
            <person name="Dorantes-Acosta A.E."/>
            <person name="Eklund D.M."/>
            <person name="Florent S.N."/>
            <person name="Flores-Sandoval E."/>
            <person name="Fujiyama A."/>
            <person name="Fukuzawa H."/>
            <person name="Galik B."/>
            <person name="Grimanelli D."/>
            <person name="Grimwood J."/>
            <person name="Grossniklaus U."/>
            <person name="Hamada T."/>
            <person name="Haseloff J."/>
            <person name="Hetherington A.J."/>
            <person name="Higo A."/>
            <person name="Hirakawa Y."/>
            <person name="Hundley H.N."/>
            <person name="Ikeda Y."/>
            <person name="Inoue K."/>
            <person name="Inoue S.I."/>
            <person name="Ishida S."/>
            <person name="Jia Q."/>
            <person name="Kakita M."/>
            <person name="Kanazawa T."/>
            <person name="Kawai Y."/>
            <person name="Kawashima T."/>
            <person name="Kennedy M."/>
            <person name="Kinose K."/>
            <person name="Kinoshita T."/>
            <person name="Kohara Y."/>
            <person name="Koide E."/>
            <person name="Komatsu K."/>
            <person name="Kopischke S."/>
            <person name="Kubo M."/>
            <person name="Kyozuka J."/>
            <person name="Lagercrantz U."/>
            <person name="Lin S.S."/>
            <person name="Lindquist E."/>
            <person name="Lipzen A.M."/>
            <person name="Lu C.W."/>
            <person name="De Luna E."/>
            <person name="Martienssen R.A."/>
            <person name="Minamino N."/>
            <person name="Mizutani M."/>
            <person name="Mizutani M."/>
            <person name="Mochizuki N."/>
            <person name="Monte I."/>
            <person name="Mosher R."/>
            <person name="Nagasaki H."/>
            <person name="Nakagami H."/>
            <person name="Naramoto S."/>
            <person name="Nishitani K."/>
            <person name="Ohtani M."/>
            <person name="Okamoto T."/>
            <person name="Okumura M."/>
            <person name="Phillips J."/>
            <person name="Pollak B."/>
            <person name="Reinders A."/>
            <person name="Rovekamp M."/>
            <person name="Sano R."/>
            <person name="Sawa S."/>
            <person name="Schmid M.W."/>
            <person name="Shirakawa M."/>
            <person name="Solano R."/>
            <person name="Spunde A."/>
            <person name="Suetsugu N."/>
            <person name="Sugano S."/>
            <person name="Sugiyama A."/>
            <person name="Sun R."/>
            <person name="Suzuki Y."/>
            <person name="Takenaka M."/>
            <person name="Takezawa D."/>
            <person name="Tomogane H."/>
            <person name="Tsuzuki M."/>
            <person name="Ueda T."/>
            <person name="Umeda M."/>
            <person name="Ward J.M."/>
            <person name="Watanabe Y."/>
            <person name="Yazaki K."/>
            <person name="Yokoyama R."/>
            <person name="Yoshitake Y."/>
            <person name="Yotsui I."/>
            <person name="Zachgo S."/>
            <person name="Schmutz J."/>
        </authorList>
    </citation>
    <scope>NUCLEOTIDE SEQUENCE [LARGE SCALE GENOMIC DNA]</scope>
    <source>
        <strain evidence="2">Tak-1</strain>
    </source>
</reference>
<evidence type="ECO:0000313" key="2">
    <source>
        <dbReference type="Proteomes" id="UP000244005"/>
    </source>
</evidence>
<dbReference type="AlphaFoldDB" id="A0A2R6WFD6"/>
<proteinExistence type="predicted"/>
<protein>
    <submittedName>
        <fullName evidence="1">Uncharacterized protein</fullName>
    </submittedName>
</protein>
<evidence type="ECO:0000313" key="1">
    <source>
        <dbReference type="EMBL" id="PTQ32562.1"/>
    </source>
</evidence>
<sequence length="168" mass="18940">MIGHDVQAFRQPRARIPTYSRMEFVSHVIDRCTGSGENHLMMTVAPWISGALEMVVDSHHSPNFLETRFFLPFSSVKVGTRLGRSNNGHLLTIKAFLSTEGWHQRSGQSELFAICCESHSMSGKREYDTGLYSTFHVLKVAGGSGGIVAYRSQELVVEKLVFWWRMST</sequence>